<dbReference type="Pfam" id="PF19278">
    <property type="entry name" value="Hydant_A_C"/>
    <property type="match status" value="1"/>
</dbReference>
<dbReference type="Proteomes" id="UP000639772">
    <property type="component" value="Chromosome 10"/>
</dbReference>
<dbReference type="EMBL" id="JADCNM010000010">
    <property type="protein sequence ID" value="KAG0465176.1"/>
    <property type="molecule type" value="Genomic_DNA"/>
</dbReference>
<dbReference type="PANTHER" id="PTHR11365">
    <property type="entry name" value="5-OXOPROLINASE RELATED"/>
    <property type="match status" value="1"/>
</dbReference>
<feature type="domain" description="Acetophenone carboxylase-like C-terminal" evidence="2">
    <location>
        <begin position="34"/>
        <end position="133"/>
    </location>
</feature>
<reference evidence="3 4" key="1">
    <citation type="journal article" date="2020" name="Nat. Food">
        <title>A phased Vanilla planifolia genome enables genetic improvement of flavour and production.</title>
        <authorList>
            <person name="Hasing T."/>
            <person name="Tang H."/>
            <person name="Brym M."/>
            <person name="Khazi F."/>
            <person name="Huang T."/>
            <person name="Chambers A.H."/>
        </authorList>
    </citation>
    <scope>NUCLEOTIDE SEQUENCE [LARGE SCALE GENOMIC DNA]</scope>
    <source>
        <tissue evidence="3">Leaf</tissue>
    </source>
</reference>
<proteinExistence type="predicted"/>
<sequence>MHAIAQSLGMSEVIIHRYCRILSAYGMGLADVVEEVQEPYSSAYNSESVIGASRRELNLRLQVRGIGVTNILRPQELEPTSETPVPEGEYKIYFTTGWQDTPLFKLEKLGYGHILHGPAIIMNGNSTVIVEPKCKGSNNQVWKYKIEIDSVTNVVKSKTKLRMCPDGGLVANAPHVPVHLGAMSTSRGHHAEIGGITPGSMPPTSKAIWKKELQSKHSRWLIEGVFQEEGIIKLLQSPSSGENSGHKVPGTRRLQDNLSDLRAQRNAEEAVREMLKSVAAKSGAQSFSVIEEEDFMDDGSVIHLKLSIDAKTGEATFDFREPVLKFMATGMPHER</sequence>
<comment type="caution">
    <text evidence="3">The sequence shown here is derived from an EMBL/GenBank/DDBJ whole genome shotgun (WGS) entry which is preliminary data.</text>
</comment>
<dbReference type="Pfam" id="PF02538">
    <property type="entry name" value="Hydantoinase_B"/>
    <property type="match status" value="1"/>
</dbReference>
<organism evidence="3 4">
    <name type="scientific">Vanilla planifolia</name>
    <name type="common">Vanilla</name>
    <dbReference type="NCBI Taxonomy" id="51239"/>
    <lineage>
        <taxon>Eukaryota</taxon>
        <taxon>Viridiplantae</taxon>
        <taxon>Streptophyta</taxon>
        <taxon>Embryophyta</taxon>
        <taxon>Tracheophyta</taxon>
        <taxon>Spermatophyta</taxon>
        <taxon>Magnoliopsida</taxon>
        <taxon>Liliopsida</taxon>
        <taxon>Asparagales</taxon>
        <taxon>Orchidaceae</taxon>
        <taxon>Vanilloideae</taxon>
        <taxon>Vanilleae</taxon>
        <taxon>Vanilla</taxon>
    </lineage>
</organism>
<dbReference type="OrthoDB" id="3643at2759"/>
<accession>A0A835UMT7</accession>
<dbReference type="AlphaFoldDB" id="A0A835UMT7"/>
<dbReference type="PANTHER" id="PTHR11365:SF2">
    <property type="entry name" value="5-OXOPROLINASE"/>
    <property type="match status" value="1"/>
</dbReference>
<dbReference type="InterPro" id="IPR045079">
    <property type="entry name" value="Oxoprolinase-like"/>
</dbReference>
<evidence type="ECO:0000313" key="3">
    <source>
        <dbReference type="EMBL" id="KAG0465176.1"/>
    </source>
</evidence>
<evidence type="ECO:0000313" key="4">
    <source>
        <dbReference type="Proteomes" id="UP000639772"/>
    </source>
</evidence>
<evidence type="ECO:0000259" key="1">
    <source>
        <dbReference type="Pfam" id="PF02538"/>
    </source>
</evidence>
<feature type="domain" description="Hydantoinase B/oxoprolinase" evidence="1">
    <location>
        <begin position="185"/>
        <end position="287"/>
    </location>
</feature>
<dbReference type="GO" id="GO:0006749">
    <property type="term" value="P:glutathione metabolic process"/>
    <property type="evidence" value="ECO:0007669"/>
    <property type="project" value="TreeGrafter"/>
</dbReference>
<dbReference type="GO" id="GO:0017168">
    <property type="term" value="F:5-oxoprolinase (ATP-hydrolyzing) activity"/>
    <property type="evidence" value="ECO:0007669"/>
    <property type="project" value="TreeGrafter"/>
</dbReference>
<dbReference type="InterPro" id="IPR003692">
    <property type="entry name" value="Hydantoinase_B"/>
</dbReference>
<evidence type="ECO:0000259" key="2">
    <source>
        <dbReference type="Pfam" id="PF19278"/>
    </source>
</evidence>
<gene>
    <name evidence="3" type="ORF">HPP92_019340</name>
</gene>
<dbReference type="GO" id="GO:0005829">
    <property type="term" value="C:cytosol"/>
    <property type="evidence" value="ECO:0007669"/>
    <property type="project" value="TreeGrafter"/>
</dbReference>
<name>A0A835UMT7_VANPL</name>
<dbReference type="InterPro" id="IPR049517">
    <property type="entry name" value="ACX-like_C"/>
</dbReference>
<protein>
    <submittedName>
        <fullName evidence="3">Uncharacterized protein</fullName>
    </submittedName>
</protein>